<evidence type="ECO:0000256" key="3">
    <source>
        <dbReference type="ARBA" id="ARBA00022448"/>
    </source>
</evidence>
<protein>
    <recommendedName>
        <fullName evidence="2 8">Pseudoazurin</fullName>
    </recommendedName>
</protein>
<comment type="cofactor">
    <cofactor evidence="9">
        <name>Cu cation</name>
        <dbReference type="ChEBI" id="CHEBI:23378"/>
    </cofactor>
    <text evidence="9">Binds 1 copper ion per subunit.</text>
</comment>
<reference evidence="12" key="1">
    <citation type="submission" date="2021-06" db="EMBL/GenBank/DDBJ databases">
        <authorList>
            <person name="Lee C.-S."/>
            <person name="Jin L."/>
        </authorList>
    </citation>
    <scope>NUCLEOTIDE SEQUENCE</scope>
    <source>
        <strain evidence="12">Con5</strain>
        <plasmid evidence="12">p1</plasmid>
    </source>
</reference>
<dbReference type="InterPro" id="IPR001235">
    <property type="entry name" value="Copper_blue_Plastocyanin"/>
</dbReference>
<evidence type="ECO:0000256" key="9">
    <source>
        <dbReference type="PIRSR" id="PIRSR602386-1"/>
    </source>
</evidence>
<evidence type="ECO:0000256" key="10">
    <source>
        <dbReference type="SAM" id="SignalP"/>
    </source>
</evidence>
<keyword evidence="6" id="KW-0249">Electron transport</keyword>
<keyword evidence="10" id="KW-0732">Signal</keyword>
<evidence type="ECO:0000256" key="8">
    <source>
        <dbReference type="NCBIfam" id="TIGR02375"/>
    </source>
</evidence>
<dbReference type="PROSITE" id="PS00196">
    <property type="entry name" value="COPPER_BLUE"/>
    <property type="match status" value="1"/>
</dbReference>
<evidence type="ECO:0000259" key="11">
    <source>
        <dbReference type="Pfam" id="PF00127"/>
    </source>
</evidence>
<evidence type="ECO:0000313" key="13">
    <source>
        <dbReference type="Proteomes" id="UP000679352"/>
    </source>
</evidence>
<keyword evidence="13" id="KW-1185">Reference proteome</keyword>
<dbReference type="EMBL" id="CP076362">
    <property type="protein sequence ID" value="QWK92175.1"/>
    <property type="molecule type" value="Genomic_DNA"/>
</dbReference>
<evidence type="ECO:0000313" key="12">
    <source>
        <dbReference type="EMBL" id="QWK92175.1"/>
    </source>
</evidence>
<organism evidence="12 13">
    <name type="scientific">Gemmobacter fulvus</name>
    <dbReference type="NCBI Taxonomy" id="2840474"/>
    <lineage>
        <taxon>Bacteria</taxon>
        <taxon>Pseudomonadati</taxon>
        <taxon>Pseudomonadota</taxon>
        <taxon>Alphaproteobacteria</taxon>
        <taxon>Rhodobacterales</taxon>
        <taxon>Paracoccaceae</taxon>
        <taxon>Gemmobacter</taxon>
    </lineage>
</organism>
<feature type="binding site" evidence="9">
    <location>
        <position position="103"/>
    </location>
    <ligand>
        <name>Cu cation</name>
        <dbReference type="ChEBI" id="CHEBI:23378"/>
    </ligand>
</feature>
<keyword evidence="7 9" id="KW-0186">Copper</keyword>
<dbReference type="InterPro" id="IPR012745">
    <property type="entry name" value="Pseudoazurin"/>
</dbReference>
<dbReference type="GO" id="GO:0009055">
    <property type="term" value="F:electron transfer activity"/>
    <property type="evidence" value="ECO:0007669"/>
    <property type="project" value="InterPro"/>
</dbReference>
<gene>
    <name evidence="12" type="ORF">KM031_17920</name>
</gene>
<keyword evidence="3" id="KW-0813">Transport</keyword>
<feature type="binding site" evidence="9">
    <location>
        <position position="62"/>
    </location>
    <ligand>
        <name>Cu cation</name>
        <dbReference type="ChEBI" id="CHEBI:23378"/>
    </ligand>
</feature>
<evidence type="ECO:0000256" key="5">
    <source>
        <dbReference type="ARBA" id="ARBA00022764"/>
    </source>
</evidence>
<dbReference type="NCBIfam" id="TIGR02375">
    <property type="entry name" value="pseudoazurin"/>
    <property type="match status" value="1"/>
</dbReference>
<evidence type="ECO:0000256" key="1">
    <source>
        <dbReference type="ARBA" id="ARBA00004418"/>
    </source>
</evidence>
<feature type="binding site" evidence="9">
    <location>
        <position position="108"/>
    </location>
    <ligand>
        <name>Cu cation</name>
        <dbReference type="ChEBI" id="CHEBI:23378"/>
    </ligand>
</feature>
<name>A0A975P9V3_9RHOB</name>
<dbReference type="KEGG" id="gfu:KM031_17920"/>
<feature type="signal peptide" evidence="10">
    <location>
        <begin position="1"/>
        <end position="22"/>
    </location>
</feature>
<feature type="domain" description="Blue (type 1) copper" evidence="11">
    <location>
        <begin position="28"/>
        <end position="114"/>
    </location>
</feature>
<dbReference type="GO" id="GO:0005507">
    <property type="term" value="F:copper ion binding"/>
    <property type="evidence" value="ECO:0007669"/>
    <property type="project" value="UniProtKB-UniRule"/>
</dbReference>
<dbReference type="Pfam" id="PF00127">
    <property type="entry name" value="Copper-bind"/>
    <property type="match status" value="1"/>
</dbReference>
<dbReference type="RefSeq" id="WP_215505147.1">
    <property type="nucleotide sequence ID" value="NZ_CP076362.1"/>
</dbReference>
<proteinExistence type="predicted"/>
<dbReference type="SUPFAM" id="SSF49503">
    <property type="entry name" value="Cupredoxins"/>
    <property type="match status" value="1"/>
</dbReference>
<dbReference type="AlphaFoldDB" id="A0A975P9V3"/>
<dbReference type="PRINTS" id="PR00156">
    <property type="entry name" value="COPPERBLUE"/>
</dbReference>
<evidence type="ECO:0000256" key="4">
    <source>
        <dbReference type="ARBA" id="ARBA00022723"/>
    </source>
</evidence>
<evidence type="ECO:0000256" key="2">
    <source>
        <dbReference type="ARBA" id="ARBA00016984"/>
    </source>
</evidence>
<keyword evidence="12" id="KW-0614">Plasmid</keyword>
<dbReference type="GO" id="GO:0042597">
    <property type="term" value="C:periplasmic space"/>
    <property type="evidence" value="ECO:0007669"/>
    <property type="project" value="UniProtKB-SubCell"/>
</dbReference>
<dbReference type="InterPro" id="IPR002386">
    <property type="entry name" value="Amicyanin/Pseudoazurin"/>
</dbReference>
<keyword evidence="4 9" id="KW-0479">Metal-binding</keyword>
<geneLocation type="plasmid" evidence="12 13">
    <name>p1</name>
</geneLocation>
<dbReference type="InterPro" id="IPR008972">
    <property type="entry name" value="Cupredoxin"/>
</dbReference>
<dbReference type="Proteomes" id="UP000679352">
    <property type="component" value="Plasmid p1"/>
</dbReference>
<evidence type="ECO:0000256" key="6">
    <source>
        <dbReference type="ARBA" id="ARBA00022982"/>
    </source>
</evidence>
<accession>A0A975P9V3</accession>
<dbReference type="InterPro" id="IPR028871">
    <property type="entry name" value="BlueCu_1_BS"/>
</dbReference>
<comment type="subcellular location">
    <subcellularLocation>
        <location evidence="1">Periplasm</location>
    </subcellularLocation>
</comment>
<dbReference type="CDD" id="cd04218">
    <property type="entry name" value="Pseudoazurin"/>
    <property type="match status" value="1"/>
</dbReference>
<sequence length="145" mass="15420">MKLATLLAAPTFVLALAGASLAAEHEVHMLNKGAAGAMVFEPAFVKAEPGDTIHFIPTDKSHNVEAIKDILPEGVEVFKSKINEEYTLTVTEAGLYGVKCTPHFAMGMVGLIQVGDAPANLDAAKTAKMSKKARERMDAEIAQVK</sequence>
<dbReference type="PRINTS" id="PR00155">
    <property type="entry name" value="AMICYANIN"/>
</dbReference>
<feature type="chain" id="PRO_5037961536" description="Pseudoazurin" evidence="10">
    <location>
        <begin position="23"/>
        <end position="145"/>
    </location>
</feature>
<feature type="binding site" evidence="9">
    <location>
        <position position="100"/>
    </location>
    <ligand>
        <name>Cu cation</name>
        <dbReference type="ChEBI" id="CHEBI:23378"/>
    </ligand>
</feature>
<dbReference type="Gene3D" id="2.60.40.420">
    <property type="entry name" value="Cupredoxins - blue copper proteins"/>
    <property type="match status" value="1"/>
</dbReference>
<keyword evidence="5" id="KW-0574">Periplasm</keyword>
<evidence type="ECO:0000256" key="7">
    <source>
        <dbReference type="ARBA" id="ARBA00023008"/>
    </source>
</evidence>
<dbReference type="InterPro" id="IPR000923">
    <property type="entry name" value="BlueCu_1"/>
</dbReference>